<evidence type="ECO:0000256" key="5">
    <source>
        <dbReference type="PIRSR" id="PIRSR001430-1"/>
    </source>
</evidence>
<dbReference type="CDD" id="cd02570">
    <property type="entry name" value="PseudoU_synth_EcTruA"/>
    <property type="match status" value="1"/>
</dbReference>
<dbReference type="HAMAP" id="MF_00171">
    <property type="entry name" value="TruA"/>
    <property type="match status" value="1"/>
</dbReference>
<dbReference type="InterPro" id="IPR020103">
    <property type="entry name" value="PsdUridine_synth_cat_dom_sf"/>
</dbReference>
<evidence type="ECO:0000256" key="2">
    <source>
        <dbReference type="ARBA" id="ARBA00022694"/>
    </source>
</evidence>
<evidence type="ECO:0000313" key="10">
    <source>
        <dbReference type="Proteomes" id="UP000257323"/>
    </source>
</evidence>
<dbReference type="PANTHER" id="PTHR11142">
    <property type="entry name" value="PSEUDOURIDYLATE SYNTHASE"/>
    <property type="match status" value="1"/>
</dbReference>
<evidence type="ECO:0000313" key="9">
    <source>
        <dbReference type="EMBL" id="RFT15419.1"/>
    </source>
</evidence>
<dbReference type="PIRSF" id="PIRSF001430">
    <property type="entry name" value="tRNA_psdUrid_synth"/>
    <property type="match status" value="1"/>
</dbReference>
<comment type="similarity">
    <text evidence="1 4 7">Belongs to the tRNA pseudouridine synthase TruA family.</text>
</comment>
<dbReference type="InterPro" id="IPR001406">
    <property type="entry name" value="PsdUridine_synth_TruA"/>
</dbReference>
<comment type="catalytic activity">
    <reaction evidence="4 7">
        <text>uridine(38/39/40) in tRNA = pseudouridine(38/39/40) in tRNA</text>
        <dbReference type="Rhea" id="RHEA:22376"/>
        <dbReference type="Rhea" id="RHEA-COMP:10085"/>
        <dbReference type="Rhea" id="RHEA-COMP:10087"/>
        <dbReference type="ChEBI" id="CHEBI:65314"/>
        <dbReference type="ChEBI" id="CHEBI:65315"/>
        <dbReference type="EC" id="5.4.99.12"/>
    </reaction>
</comment>
<name>A0A3E2BKY4_9BACT</name>
<feature type="domain" description="Pseudouridine synthase I TruA alpha/beta" evidence="8">
    <location>
        <begin position="176"/>
        <end position="275"/>
    </location>
</feature>
<feature type="active site" description="Nucleophile" evidence="4 5">
    <location>
        <position position="85"/>
    </location>
</feature>
<comment type="function">
    <text evidence="4">Formation of pseudouridine at positions 38, 39 and 40 in the anticodon stem and loop of transfer RNAs.</text>
</comment>
<dbReference type="AlphaFoldDB" id="A0A3E2BKY4"/>
<keyword evidence="2 4" id="KW-0819">tRNA processing</keyword>
<evidence type="ECO:0000256" key="7">
    <source>
        <dbReference type="RuleBase" id="RU003792"/>
    </source>
</evidence>
<dbReference type="PANTHER" id="PTHR11142:SF0">
    <property type="entry name" value="TRNA PSEUDOURIDINE SYNTHASE-LIKE 1"/>
    <property type="match status" value="1"/>
</dbReference>
<dbReference type="EMBL" id="QUAH01000009">
    <property type="protein sequence ID" value="RFT15419.1"/>
    <property type="molecule type" value="Genomic_DNA"/>
</dbReference>
<keyword evidence="3 4" id="KW-0413">Isomerase</keyword>
<evidence type="ECO:0000256" key="1">
    <source>
        <dbReference type="ARBA" id="ARBA00009375"/>
    </source>
</evidence>
<evidence type="ECO:0000256" key="4">
    <source>
        <dbReference type="HAMAP-Rule" id="MF_00171"/>
    </source>
</evidence>
<comment type="caution">
    <text evidence="9">The sequence shown here is derived from an EMBL/GenBank/DDBJ whole genome shotgun (WGS) entry which is preliminary data.</text>
</comment>
<dbReference type="Gene3D" id="3.30.70.580">
    <property type="entry name" value="Pseudouridine synthase I, catalytic domain, N-terminal subdomain"/>
    <property type="match status" value="1"/>
</dbReference>
<evidence type="ECO:0000256" key="3">
    <source>
        <dbReference type="ARBA" id="ARBA00023235"/>
    </source>
</evidence>
<sequence length="275" mass="31201">MNPDIKLEEPALADDEPDLAEKTQEGQLLDLPLLENFKLTISYDGTDYHGWQRQPNRVTIQGKLEDVLMRILGEKINLQAAGRTDAGVHALGQVANFRANCRLGEAELLRALNAMLPFDIRILNVEKVPPGFHARKSARSKVYRYRIKLSPIISPFDYRYVLHYPYPLDIPAMVEAARLFEREADFSAFSSGDYPNPVRKIFSSRLENCGDELVYTVEANGFLRYMVRTIVGTLIMTGRGRLKPEDIDLLFEQKKRTLSSPSAPARGLCLVRVNY</sequence>
<dbReference type="GO" id="GO:0031119">
    <property type="term" value="P:tRNA pseudouridine synthesis"/>
    <property type="evidence" value="ECO:0007669"/>
    <property type="project" value="UniProtKB-UniRule"/>
</dbReference>
<comment type="subunit">
    <text evidence="4">Homodimer.</text>
</comment>
<dbReference type="InterPro" id="IPR020094">
    <property type="entry name" value="TruA/RsuA/RluB/E/F_N"/>
</dbReference>
<dbReference type="NCBIfam" id="TIGR00071">
    <property type="entry name" value="hisT_truA"/>
    <property type="match status" value="1"/>
</dbReference>
<dbReference type="Pfam" id="PF01416">
    <property type="entry name" value="PseudoU_synth_1"/>
    <property type="match status" value="2"/>
</dbReference>
<dbReference type="InterPro" id="IPR020097">
    <property type="entry name" value="PsdUridine_synth_TruA_a/b_dom"/>
</dbReference>
<evidence type="ECO:0000259" key="8">
    <source>
        <dbReference type="Pfam" id="PF01416"/>
    </source>
</evidence>
<feature type="domain" description="Pseudouridine synthase I TruA alpha/beta" evidence="8">
    <location>
        <begin position="42"/>
        <end position="134"/>
    </location>
</feature>
<dbReference type="FunFam" id="3.30.70.580:FF:000001">
    <property type="entry name" value="tRNA pseudouridine synthase A"/>
    <property type="match status" value="1"/>
</dbReference>
<dbReference type="GO" id="GO:0160147">
    <property type="term" value="F:tRNA pseudouridine(38-40) synthase activity"/>
    <property type="evidence" value="ECO:0007669"/>
    <property type="project" value="UniProtKB-EC"/>
</dbReference>
<dbReference type="Gene3D" id="3.30.70.660">
    <property type="entry name" value="Pseudouridine synthase I, catalytic domain, C-terminal subdomain"/>
    <property type="match status" value="1"/>
</dbReference>
<reference evidence="9 10" key="1">
    <citation type="submission" date="2018-08" db="EMBL/GenBank/DDBJ databases">
        <title>Genome analysis of the thermophilic bacterium of the candidate phylum Aminicenantes from deep subsurface aquifer revealed its physiology and ecological role.</title>
        <authorList>
            <person name="Kadnikov V.V."/>
            <person name="Mardanov A.V."/>
            <person name="Beletsky A.V."/>
            <person name="Karnachuk O.V."/>
            <person name="Ravin N.V."/>
        </authorList>
    </citation>
    <scope>NUCLEOTIDE SEQUENCE [LARGE SCALE GENOMIC DNA]</scope>
    <source>
        <strain evidence="9">BY38</strain>
    </source>
</reference>
<dbReference type="InterPro" id="IPR020095">
    <property type="entry name" value="PsdUridine_synth_TruA_C"/>
</dbReference>
<dbReference type="EC" id="5.4.99.12" evidence="4"/>
<comment type="caution">
    <text evidence="4">Lacks conserved residue(s) required for the propagation of feature annotation.</text>
</comment>
<proteinExistence type="inferred from homology"/>
<dbReference type="GO" id="GO:0003723">
    <property type="term" value="F:RNA binding"/>
    <property type="evidence" value="ECO:0007669"/>
    <property type="project" value="InterPro"/>
</dbReference>
<accession>A0A3E2BKY4</accession>
<evidence type="ECO:0000256" key="6">
    <source>
        <dbReference type="PIRSR" id="PIRSR001430-2"/>
    </source>
</evidence>
<feature type="binding site" evidence="4 6">
    <location>
        <position position="143"/>
    </location>
    <ligand>
        <name>substrate</name>
    </ligand>
</feature>
<organism evidence="9 10">
    <name type="scientific">Candidatus Saccharicenans subterraneus</name>
    <dbReference type="NCBI Taxonomy" id="2508984"/>
    <lineage>
        <taxon>Bacteria</taxon>
        <taxon>Candidatus Aminicenantota</taxon>
        <taxon>Candidatus Aminicenantia</taxon>
        <taxon>Candidatus Aminicenantales</taxon>
        <taxon>Candidatus Saccharicenantaceae</taxon>
        <taxon>Candidatus Saccharicenans</taxon>
    </lineage>
</organism>
<protein>
    <recommendedName>
        <fullName evidence="4">tRNA pseudouridine synthase A</fullName>
        <ecNumber evidence="4">5.4.99.12</ecNumber>
    </recommendedName>
    <alternativeName>
        <fullName evidence="4">tRNA pseudouridine(38-40) synthase</fullName>
    </alternativeName>
    <alternativeName>
        <fullName evidence="4">tRNA pseudouridylate synthase I</fullName>
    </alternativeName>
    <alternativeName>
        <fullName evidence="4">tRNA-uridine isomerase I</fullName>
    </alternativeName>
</protein>
<gene>
    <name evidence="4" type="primary">truA</name>
    <name evidence="9" type="ORF">OP8BY_0309</name>
</gene>
<dbReference type="SUPFAM" id="SSF55120">
    <property type="entry name" value="Pseudouridine synthase"/>
    <property type="match status" value="1"/>
</dbReference>
<dbReference type="Proteomes" id="UP000257323">
    <property type="component" value="Unassembled WGS sequence"/>
</dbReference>